<gene>
    <name evidence="7" type="ORF">A2024_11560</name>
</gene>
<dbReference type="GO" id="GO:0015081">
    <property type="term" value="F:sodium ion transmembrane transporter activity"/>
    <property type="evidence" value="ECO:0007669"/>
    <property type="project" value="InterPro"/>
</dbReference>
<keyword evidence="2" id="KW-1003">Cell membrane</keyword>
<reference evidence="7 8" key="1">
    <citation type="journal article" date="2016" name="Nat. Commun.">
        <title>Thousands of microbial genomes shed light on interconnected biogeochemical processes in an aquifer system.</title>
        <authorList>
            <person name="Anantharaman K."/>
            <person name="Brown C.T."/>
            <person name="Hug L.A."/>
            <person name="Sharon I."/>
            <person name="Castelle C.J."/>
            <person name="Probst A.J."/>
            <person name="Thomas B.C."/>
            <person name="Singh A."/>
            <person name="Wilkins M.J."/>
            <person name="Karaoz U."/>
            <person name="Brodie E.L."/>
            <person name="Williams K.H."/>
            <person name="Hubbard S.S."/>
            <person name="Banfield J.F."/>
        </authorList>
    </citation>
    <scope>NUCLEOTIDE SEQUENCE [LARGE SCALE GENOMIC DNA]</scope>
</reference>
<evidence type="ECO:0000313" key="8">
    <source>
        <dbReference type="Proteomes" id="UP000177230"/>
    </source>
</evidence>
<organism evidence="7 8">
    <name type="scientific">Candidatus Edwardsbacteria bacterium GWF2_54_11</name>
    <dbReference type="NCBI Taxonomy" id="1817851"/>
    <lineage>
        <taxon>Bacteria</taxon>
        <taxon>Candidatus Edwardsiibacteriota</taxon>
    </lineage>
</organism>
<name>A0A1F5RHX6_9BACT</name>
<dbReference type="AlphaFoldDB" id="A0A1F5RHX6"/>
<evidence type="ECO:0000256" key="5">
    <source>
        <dbReference type="ARBA" id="ARBA00023136"/>
    </source>
</evidence>
<comment type="subcellular location">
    <subcellularLocation>
        <location evidence="1">Cell membrane</location>
    </subcellularLocation>
</comment>
<sequence>MSNDFVGMGGALIVCLIAQTIVFIALAIMAGVISLVGRLAGDKNGTPEVQPMPVQSAVPAETDDSEIAAVVMGALSAELDLAGGQVKPAAGQGSSWRLVSLQEAASRGGRR</sequence>
<protein>
    <submittedName>
        <fullName evidence="7">Uncharacterized protein</fullName>
    </submittedName>
</protein>
<evidence type="ECO:0000256" key="1">
    <source>
        <dbReference type="ARBA" id="ARBA00004236"/>
    </source>
</evidence>
<evidence type="ECO:0000256" key="4">
    <source>
        <dbReference type="ARBA" id="ARBA00022989"/>
    </source>
</evidence>
<accession>A0A1F5RHX6</accession>
<dbReference type="GO" id="GO:0005886">
    <property type="term" value="C:plasma membrane"/>
    <property type="evidence" value="ECO:0007669"/>
    <property type="project" value="UniProtKB-SubCell"/>
</dbReference>
<evidence type="ECO:0000313" key="7">
    <source>
        <dbReference type="EMBL" id="OGF13952.1"/>
    </source>
</evidence>
<keyword evidence="4 6" id="KW-1133">Transmembrane helix</keyword>
<evidence type="ECO:0000256" key="2">
    <source>
        <dbReference type="ARBA" id="ARBA00022475"/>
    </source>
</evidence>
<keyword evidence="3 6" id="KW-0812">Transmembrane</keyword>
<dbReference type="Proteomes" id="UP000177230">
    <property type="component" value="Unassembled WGS sequence"/>
</dbReference>
<evidence type="ECO:0000256" key="6">
    <source>
        <dbReference type="SAM" id="Phobius"/>
    </source>
</evidence>
<dbReference type="EMBL" id="MFFM01000010">
    <property type="protein sequence ID" value="OGF13952.1"/>
    <property type="molecule type" value="Genomic_DNA"/>
</dbReference>
<comment type="caution">
    <text evidence="7">The sequence shown here is derived from an EMBL/GenBank/DDBJ whole genome shotgun (WGS) entry which is preliminary data.</text>
</comment>
<proteinExistence type="predicted"/>
<dbReference type="InterPro" id="IPR005899">
    <property type="entry name" value="Na_pump_deCOase"/>
</dbReference>
<dbReference type="Pfam" id="PF04277">
    <property type="entry name" value="OAD_gamma"/>
    <property type="match status" value="1"/>
</dbReference>
<dbReference type="GO" id="GO:0036376">
    <property type="term" value="P:sodium ion export across plasma membrane"/>
    <property type="evidence" value="ECO:0007669"/>
    <property type="project" value="InterPro"/>
</dbReference>
<evidence type="ECO:0000256" key="3">
    <source>
        <dbReference type="ARBA" id="ARBA00022692"/>
    </source>
</evidence>
<keyword evidence="5 6" id="KW-0472">Membrane</keyword>
<feature type="transmembrane region" description="Helical" evidence="6">
    <location>
        <begin position="6"/>
        <end position="36"/>
    </location>
</feature>